<evidence type="ECO:0000256" key="1">
    <source>
        <dbReference type="SAM" id="Phobius"/>
    </source>
</evidence>
<accession>A0A086K6W9</accession>
<protein>
    <submittedName>
        <fullName evidence="2">Putative transmembrane protein</fullName>
    </submittedName>
</protein>
<keyword evidence="1 2" id="KW-0812">Transmembrane</keyword>
<evidence type="ECO:0000313" key="3">
    <source>
        <dbReference type="Proteomes" id="UP000028837"/>
    </source>
</evidence>
<feature type="transmembrane region" description="Helical" evidence="1">
    <location>
        <begin position="129"/>
        <end position="153"/>
    </location>
</feature>
<proteinExistence type="predicted"/>
<dbReference type="AlphaFoldDB" id="A0A086K6W9"/>
<keyword evidence="1" id="KW-1133">Transmembrane helix</keyword>
<dbReference type="VEuPathDB" id="ToxoDB:TGDOM2_286530"/>
<sequence length="218" mass="25436">MMAMSSGASALRLGCRAAPAFFCLSHRRLMFAAAPLQSFSVTNKQFHPEGLEAQAPRPHQGLDMRKIHDHKWISPFTTRVPHRSGYQYDIGKLPSLHACTHAEIASFFDVENMLQKYTLKQIGVMMIPMLNWLLMVILSILLVACPFLGFVFYEQRFEPVEHHMPRDEYFKNFKWNYWGGHLDHHAFGQYLEARRTKKWRETDVNPDDWIPPQYRGAQ</sequence>
<dbReference type="EMBL" id="AHZU02000792">
    <property type="protein sequence ID" value="KFG40137.1"/>
    <property type="molecule type" value="Genomic_DNA"/>
</dbReference>
<keyword evidence="1" id="KW-0472">Membrane</keyword>
<organism evidence="2 3">
    <name type="scientific">Toxoplasma gondii GAB2-2007-GAL-DOM2</name>
    <dbReference type="NCBI Taxonomy" id="1130820"/>
    <lineage>
        <taxon>Eukaryota</taxon>
        <taxon>Sar</taxon>
        <taxon>Alveolata</taxon>
        <taxon>Apicomplexa</taxon>
        <taxon>Conoidasida</taxon>
        <taxon>Coccidia</taxon>
        <taxon>Eucoccidiorida</taxon>
        <taxon>Eimeriorina</taxon>
        <taxon>Sarcocystidae</taxon>
        <taxon>Toxoplasma</taxon>
    </lineage>
</organism>
<reference evidence="2 3" key="1">
    <citation type="submission" date="2014-02" db="EMBL/GenBank/DDBJ databases">
        <authorList>
            <person name="Sibley D."/>
            <person name="Venepally P."/>
            <person name="Karamycheva S."/>
            <person name="Hadjithomas M."/>
            <person name="Khan A."/>
            <person name="Brunk B."/>
            <person name="Roos D."/>
            <person name="Caler E."/>
            <person name="Lorenzi H."/>
        </authorList>
    </citation>
    <scope>NUCLEOTIDE SEQUENCE [LARGE SCALE GENOMIC DNA]</scope>
    <source>
        <strain evidence="2 3">GAB2-2007-GAL-DOM2</strain>
    </source>
</reference>
<name>A0A086K6W9_TOXGO</name>
<evidence type="ECO:0000313" key="2">
    <source>
        <dbReference type="EMBL" id="KFG40137.1"/>
    </source>
</evidence>
<dbReference type="Proteomes" id="UP000028837">
    <property type="component" value="Unassembled WGS sequence"/>
</dbReference>
<gene>
    <name evidence="2" type="ORF">TGDOM2_286530</name>
</gene>
<dbReference type="OrthoDB" id="389832at2759"/>
<comment type="caution">
    <text evidence="2">The sequence shown here is derived from an EMBL/GenBank/DDBJ whole genome shotgun (WGS) entry which is preliminary data.</text>
</comment>